<proteinExistence type="predicted"/>
<evidence type="ECO:0000313" key="2">
    <source>
        <dbReference type="Proteomes" id="UP001165085"/>
    </source>
</evidence>
<keyword evidence="2" id="KW-1185">Reference proteome</keyword>
<accession>A0A9W7ANS6</accession>
<sequence>MHNKLTAVVLVNRNECCVLQERLGDDLAYPKRCNNIIIARDHAEGTEGGHKNSTVWPSLARRLTKNKGNSNGLSTHHPSNWLGDVTLDKSQCDQIKAAFKKLNIGMSELPGDCK</sequence>
<dbReference type="EMBL" id="BRXY01000180">
    <property type="protein sequence ID" value="GMH74576.1"/>
    <property type="molecule type" value="Genomic_DNA"/>
</dbReference>
<protein>
    <submittedName>
        <fullName evidence="1">Uncharacterized protein</fullName>
    </submittedName>
</protein>
<dbReference type="OrthoDB" id="185956at2759"/>
<gene>
    <name evidence="1" type="ORF">TrST_g8779</name>
</gene>
<comment type="caution">
    <text evidence="1">The sequence shown here is derived from an EMBL/GenBank/DDBJ whole genome shotgun (WGS) entry which is preliminary data.</text>
</comment>
<reference evidence="2" key="1">
    <citation type="journal article" date="2023" name="Commun. Biol.">
        <title>Genome analysis of Parmales, the sister group of diatoms, reveals the evolutionary specialization of diatoms from phago-mixotrophs to photoautotrophs.</title>
        <authorList>
            <person name="Ban H."/>
            <person name="Sato S."/>
            <person name="Yoshikawa S."/>
            <person name="Yamada K."/>
            <person name="Nakamura Y."/>
            <person name="Ichinomiya M."/>
            <person name="Sato N."/>
            <person name="Blanc-Mathieu R."/>
            <person name="Endo H."/>
            <person name="Kuwata A."/>
            <person name="Ogata H."/>
        </authorList>
    </citation>
    <scope>NUCLEOTIDE SEQUENCE [LARGE SCALE GENOMIC DNA]</scope>
    <source>
        <strain evidence="2">NIES 3701</strain>
    </source>
</reference>
<name>A0A9W7ANS6_9STRA</name>
<dbReference type="AlphaFoldDB" id="A0A9W7ANS6"/>
<organism evidence="1 2">
    <name type="scientific">Triparma strigata</name>
    <dbReference type="NCBI Taxonomy" id="1606541"/>
    <lineage>
        <taxon>Eukaryota</taxon>
        <taxon>Sar</taxon>
        <taxon>Stramenopiles</taxon>
        <taxon>Ochrophyta</taxon>
        <taxon>Bolidophyceae</taxon>
        <taxon>Parmales</taxon>
        <taxon>Triparmaceae</taxon>
        <taxon>Triparma</taxon>
    </lineage>
</organism>
<evidence type="ECO:0000313" key="1">
    <source>
        <dbReference type="EMBL" id="GMH74576.1"/>
    </source>
</evidence>
<dbReference type="Proteomes" id="UP001165085">
    <property type="component" value="Unassembled WGS sequence"/>
</dbReference>